<dbReference type="EMBL" id="JACCFW010000001">
    <property type="protein sequence ID" value="NYJ75498.1"/>
    <property type="molecule type" value="Genomic_DNA"/>
</dbReference>
<dbReference type="GO" id="GO:0009298">
    <property type="term" value="P:GDP-mannose biosynthetic process"/>
    <property type="evidence" value="ECO:0007669"/>
    <property type="project" value="TreeGrafter"/>
</dbReference>
<dbReference type="Pfam" id="PF22640">
    <property type="entry name" value="ManC_GMP_beta-helix"/>
    <property type="match status" value="1"/>
</dbReference>
<evidence type="ECO:0000259" key="1">
    <source>
        <dbReference type="Pfam" id="PF00483"/>
    </source>
</evidence>
<accession>A0A853DFB5</accession>
<comment type="caution">
    <text evidence="3">The sequence shown here is derived from an EMBL/GenBank/DDBJ whole genome shotgun (WGS) entry which is preliminary data.</text>
</comment>
<keyword evidence="3" id="KW-0548">Nucleotidyltransferase</keyword>
<dbReference type="PANTHER" id="PTHR46390:SF1">
    <property type="entry name" value="MANNOSE-1-PHOSPHATE GUANYLYLTRANSFERASE"/>
    <property type="match status" value="1"/>
</dbReference>
<dbReference type="InterPro" id="IPR049577">
    <property type="entry name" value="GMPP_N"/>
</dbReference>
<name>A0A853DFB5_9MICO</name>
<dbReference type="RefSeq" id="WP_179482220.1">
    <property type="nucleotide sequence ID" value="NZ_JACCFW010000001.1"/>
</dbReference>
<dbReference type="Gene3D" id="3.90.550.10">
    <property type="entry name" value="Spore Coat Polysaccharide Biosynthesis Protein SpsA, Chain A"/>
    <property type="match status" value="1"/>
</dbReference>
<dbReference type="InterPro" id="IPR051161">
    <property type="entry name" value="Mannose-6P_isomerase_type2"/>
</dbReference>
<reference evidence="3 4" key="1">
    <citation type="submission" date="2020-07" db="EMBL/GenBank/DDBJ databases">
        <title>Sequencing the genomes of 1000 actinobacteria strains.</title>
        <authorList>
            <person name="Klenk H.-P."/>
        </authorList>
    </citation>
    <scope>NUCLEOTIDE SEQUENCE [LARGE SCALE GENOMIC DNA]</scope>
    <source>
        <strain evidence="3 4">DSM 29531</strain>
    </source>
</reference>
<dbReference type="InterPro" id="IPR029044">
    <property type="entry name" value="Nucleotide-diphossugar_trans"/>
</dbReference>
<organism evidence="3 4">
    <name type="scientific">Allobranchiibius huperziae</name>
    <dbReference type="NCBI Taxonomy" id="1874116"/>
    <lineage>
        <taxon>Bacteria</taxon>
        <taxon>Bacillati</taxon>
        <taxon>Actinomycetota</taxon>
        <taxon>Actinomycetes</taxon>
        <taxon>Micrococcales</taxon>
        <taxon>Dermacoccaceae</taxon>
        <taxon>Allobranchiibius</taxon>
    </lineage>
</organism>
<dbReference type="SUPFAM" id="SSF53448">
    <property type="entry name" value="Nucleotide-diphospho-sugar transferases"/>
    <property type="match status" value="1"/>
</dbReference>
<dbReference type="InterPro" id="IPR005835">
    <property type="entry name" value="NTP_transferase_dom"/>
</dbReference>
<feature type="domain" description="Nucleotidyl transferase" evidence="1">
    <location>
        <begin position="15"/>
        <end position="292"/>
    </location>
</feature>
<evidence type="ECO:0000259" key="2">
    <source>
        <dbReference type="Pfam" id="PF22640"/>
    </source>
</evidence>
<sequence>MSESLLPTAIPDFWAIIPAGGSGTRLWPLSRESSPKFLHDLTGSGQSLLQGTVDRLVPLCEERFMVVTGVPHVDAVREQLPTLGFDNLLTEPSRRESLPAIGLAAAILEQRNPAAIIGSFAADHVINDVVAFCECVTEAVHVARAGKLVTIGIEPNHPATGFGYIKVGEELPVDGAPRAREVDAFVEKPDGPTAEEYFESGAYWWNAGMFVVQAKSLMDMIAHYQPLLAEYLRAIAARPLRLSELWPRLTKITIDNAIAEPASVDGQVAVIPATFSWDDVGDFASLATLLMDRQDEPGVKVLGESSLVVMKDATGVVAPGSGRTVVALGIKDVVVVDTMDAVLVTTRDRAQDVKKLVEQLRLDGRAHLI</sequence>
<dbReference type="CDD" id="cd02509">
    <property type="entry name" value="GDP-M1P_Guanylyltransferase"/>
    <property type="match status" value="1"/>
</dbReference>
<dbReference type="Pfam" id="PF00483">
    <property type="entry name" value="NTP_transferase"/>
    <property type="match status" value="1"/>
</dbReference>
<gene>
    <name evidence="3" type="ORF">HNR15_002461</name>
</gene>
<dbReference type="Proteomes" id="UP000571817">
    <property type="component" value="Unassembled WGS sequence"/>
</dbReference>
<dbReference type="SUPFAM" id="SSF159283">
    <property type="entry name" value="Guanosine diphospho-D-mannose pyrophosphorylase/mannose-6-phosphate isomerase linker domain"/>
    <property type="match status" value="1"/>
</dbReference>
<feature type="domain" description="MannoseP isomerase/GMP-like beta-helix" evidence="2">
    <location>
        <begin position="308"/>
        <end position="360"/>
    </location>
</feature>
<dbReference type="PANTHER" id="PTHR46390">
    <property type="entry name" value="MANNOSE-1-PHOSPHATE GUANYLYLTRANSFERASE"/>
    <property type="match status" value="1"/>
</dbReference>
<dbReference type="EC" id="2.7.7.13" evidence="3"/>
<evidence type="ECO:0000313" key="3">
    <source>
        <dbReference type="EMBL" id="NYJ75498.1"/>
    </source>
</evidence>
<keyword evidence="3" id="KW-0808">Transferase</keyword>
<evidence type="ECO:0000313" key="4">
    <source>
        <dbReference type="Proteomes" id="UP000571817"/>
    </source>
</evidence>
<dbReference type="GO" id="GO:0004475">
    <property type="term" value="F:mannose-1-phosphate guanylyltransferase (GTP) activity"/>
    <property type="evidence" value="ECO:0007669"/>
    <property type="project" value="UniProtKB-EC"/>
</dbReference>
<dbReference type="AlphaFoldDB" id="A0A853DFB5"/>
<keyword evidence="4" id="KW-1185">Reference proteome</keyword>
<protein>
    <submittedName>
        <fullName evidence="3">Mannose-1-phosphate guanylyltransferase</fullName>
        <ecNumber evidence="3">2.7.7.13</ecNumber>
    </submittedName>
</protein>
<proteinExistence type="predicted"/>
<dbReference type="InterPro" id="IPR054566">
    <property type="entry name" value="ManC/GMP-like_b-helix"/>
</dbReference>